<proteinExistence type="inferred from homology"/>
<evidence type="ECO:0000256" key="1">
    <source>
        <dbReference type="ARBA" id="ARBA00004141"/>
    </source>
</evidence>
<evidence type="ECO:0000256" key="3">
    <source>
        <dbReference type="ARBA" id="ARBA00022448"/>
    </source>
</evidence>
<name>A0ABU0D908_9BACI</name>
<feature type="transmembrane region" description="Helical" evidence="8">
    <location>
        <begin position="342"/>
        <end position="360"/>
    </location>
</feature>
<dbReference type="Pfam" id="PF03845">
    <property type="entry name" value="Spore_permease"/>
    <property type="match status" value="1"/>
</dbReference>
<keyword evidence="6 8" id="KW-1133">Transmembrane helix</keyword>
<feature type="transmembrane region" description="Helical" evidence="8">
    <location>
        <begin position="184"/>
        <end position="210"/>
    </location>
</feature>
<keyword evidence="3" id="KW-0813">Transport</keyword>
<feature type="transmembrane region" description="Helical" evidence="8">
    <location>
        <begin position="222"/>
        <end position="245"/>
    </location>
</feature>
<keyword evidence="5 8" id="KW-0812">Transmembrane</keyword>
<feature type="transmembrane region" description="Helical" evidence="8">
    <location>
        <begin position="12"/>
        <end position="33"/>
    </location>
</feature>
<evidence type="ECO:0000256" key="7">
    <source>
        <dbReference type="ARBA" id="ARBA00023136"/>
    </source>
</evidence>
<feature type="transmembrane region" description="Helical" evidence="8">
    <location>
        <begin position="108"/>
        <end position="133"/>
    </location>
</feature>
<dbReference type="PANTHER" id="PTHR34975">
    <property type="entry name" value="SPORE GERMINATION PROTEIN A2"/>
    <property type="match status" value="1"/>
</dbReference>
<comment type="subcellular location">
    <subcellularLocation>
        <location evidence="1">Membrane</location>
        <topology evidence="1">Multi-pass membrane protein</topology>
    </subcellularLocation>
</comment>
<dbReference type="NCBIfam" id="TIGR00912">
    <property type="entry name" value="2A0309"/>
    <property type="match status" value="1"/>
</dbReference>
<evidence type="ECO:0000256" key="8">
    <source>
        <dbReference type="SAM" id="Phobius"/>
    </source>
</evidence>
<evidence type="ECO:0000256" key="4">
    <source>
        <dbReference type="ARBA" id="ARBA00022544"/>
    </source>
</evidence>
<dbReference type="InterPro" id="IPR004761">
    <property type="entry name" value="Spore_GerAB"/>
</dbReference>
<keyword evidence="7 8" id="KW-0472">Membrane</keyword>
<evidence type="ECO:0000313" key="9">
    <source>
        <dbReference type="EMBL" id="MDQ0344863.1"/>
    </source>
</evidence>
<evidence type="ECO:0000313" key="10">
    <source>
        <dbReference type="Proteomes" id="UP001232343"/>
    </source>
</evidence>
<sequence>MGQSRDITAVQTATILISTIIGVGVLNLPLIAVQAGGTGAPLLTLIAVLIGFIGLYSITKLGLRFPNQSIVGYSQIVLGKWIGRFYGLTIILFFTFLTAMASREFGEVVVAAVLKNTPIEVTVIVMLLMSAVFTRDDINTFTYIHNFYVPAILIPALIIVVLSFKNANPLYFQPIFYPLISNSLNHVFVGMLTVAALFQGFFIITIIIPYMQKPGKAMKSAIWGIGISGILYIMIVLAALSVFGVDEMKNLMWPTLELARATSLPGNLLQRLDVVFLAVWVTAVFTTIFSSYMLTVHSLSQFFRLQGHKTFSMFLLPIVFFIAMIPRNVFQMYDVIKIVGRIGLLLTILIPILILFTAIIRKLPEKKGGS</sequence>
<dbReference type="RefSeq" id="WP_244681164.1">
    <property type="nucleotide sequence ID" value="NZ_JALIRM010000004.1"/>
</dbReference>
<protein>
    <submittedName>
        <fullName evidence="9">Spore germination protein</fullName>
    </submittedName>
</protein>
<feature type="transmembrane region" description="Helical" evidence="8">
    <location>
        <begin position="85"/>
        <end position="102"/>
    </location>
</feature>
<organism evidence="9 10">
    <name type="scientific">Lederbergia wuyishanensis</name>
    <dbReference type="NCBI Taxonomy" id="1347903"/>
    <lineage>
        <taxon>Bacteria</taxon>
        <taxon>Bacillati</taxon>
        <taxon>Bacillota</taxon>
        <taxon>Bacilli</taxon>
        <taxon>Bacillales</taxon>
        <taxon>Bacillaceae</taxon>
        <taxon>Lederbergia</taxon>
    </lineage>
</organism>
<feature type="transmembrane region" description="Helical" evidence="8">
    <location>
        <begin position="145"/>
        <end position="164"/>
    </location>
</feature>
<evidence type="ECO:0000256" key="5">
    <source>
        <dbReference type="ARBA" id="ARBA00022692"/>
    </source>
</evidence>
<dbReference type="EMBL" id="JAUSUO010000011">
    <property type="protein sequence ID" value="MDQ0344863.1"/>
    <property type="molecule type" value="Genomic_DNA"/>
</dbReference>
<feature type="transmembrane region" description="Helical" evidence="8">
    <location>
        <begin position="39"/>
        <end position="58"/>
    </location>
</feature>
<gene>
    <name evidence="9" type="ORF">J2S14_003707</name>
</gene>
<dbReference type="Proteomes" id="UP001232343">
    <property type="component" value="Unassembled WGS sequence"/>
</dbReference>
<keyword evidence="10" id="KW-1185">Reference proteome</keyword>
<comment type="caution">
    <text evidence="9">The sequence shown here is derived from an EMBL/GenBank/DDBJ whole genome shotgun (WGS) entry which is preliminary data.</text>
</comment>
<accession>A0ABU0D908</accession>
<dbReference type="PANTHER" id="PTHR34975:SF2">
    <property type="entry name" value="SPORE GERMINATION PROTEIN A2"/>
    <property type="match status" value="1"/>
</dbReference>
<evidence type="ECO:0000256" key="6">
    <source>
        <dbReference type="ARBA" id="ARBA00022989"/>
    </source>
</evidence>
<feature type="transmembrane region" description="Helical" evidence="8">
    <location>
        <begin position="274"/>
        <end position="299"/>
    </location>
</feature>
<reference evidence="9 10" key="1">
    <citation type="submission" date="2023-07" db="EMBL/GenBank/DDBJ databases">
        <title>Genomic Encyclopedia of Type Strains, Phase IV (KMG-IV): sequencing the most valuable type-strain genomes for metagenomic binning, comparative biology and taxonomic classification.</title>
        <authorList>
            <person name="Goeker M."/>
        </authorList>
    </citation>
    <scope>NUCLEOTIDE SEQUENCE [LARGE SCALE GENOMIC DNA]</scope>
    <source>
        <strain evidence="9 10">DSM 27848</strain>
    </source>
</reference>
<keyword evidence="4" id="KW-0309">Germination</keyword>
<evidence type="ECO:0000256" key="2">
    <source>
        <dbReference type="ARBA" id="ARBA00007998"/>
    </source>
</evidence>
<feature type="transmembrane region" description="Helical" evidence="8">
    <location>
        <begin position="311"/>
        <end position="330"/>
    </location>
</feature>
<dbReference type="Gene3D" id="1.20.1740.10">
    <property type="entry name" value="Amino acid/polyamine transporter I"/>
    <property type="match status" value="1"/>
</dbReference>
<comment type="similarity">
    <text evidence="2">Belongs to the amino acid-polyamine-organocation (APC) superfamily. Spore germination protein (SGP) (TC 2.A.3.9) family.</text>
</comment>